<dbReference type="Proteomes" id="UP000033038">
    <property type="component" value="Chromosome"/>
</dbReference>
<dbReference type="InterPro" id="IPR003338">
    <property type="entry name" value="CDC4_N-term_subdom"/>
</dbReference>
<dbReference type="PATRIC" id="fig|1434109.4.peg.3130"/>
<dbReference type="SMART" id="SM01072">
    <property type="entry name" value="CDC48_2"/>
    <property type="match status" value="1"/>
</dbReference>
<gene>
    <name evidence="9" type="ORF">MSBRW_2423</name>
</gene>
<dbReference type="Pfam" id="PF00004">
    <property type="entry name" value="AAA"/>
    <property type="match status" value="2"/>
</dbReference>
<dbReference type="InterPro" id="IPR041569">
    <property type="entry name" value="AAA_lid_3"/>
</dbReference>
<feature type="domain" description="CDC48 N-terminal subdomain" evidence="8">
    <location>
        <begin position="5"/>
        <end position="89"/>
    </location>
</feature>
<dbReference type="Gene3D" id="1.10.8.60">
    <property type="match status" value="2"/>
</dbReference>
<dbReference type="FunFam" id="2.40.40.20:FF:000007">
    <property type="entry name" value="AAA family ATPase"/>
    <property type="match status" value="1"/>
</dbReference>
<dbReference type="FunFam" id="1.10.8.60:FF:000057">
    <property type="entry name" value="AAA family ATPase, CDC48 subfamily"/>
    <property type="match status" value="1"/>
</dbReference>
<dbReference type="InterPro" id="IPR009010">
    <property type="entry name" value="Asp_de-COase-like_dom_sf"/>
</dbReference>
<proteinExistence type="inferred from homology"/>
<evidence type="ECO:0000256" key="5">
    <source>
        <dbReference type="SAM" id="Coils"/>
    </source>
</evidence>
<dbReference type="Gene3D" id="2.40.40.20">
    <property type="match status" value="1"/>
</dbReference>
<evidence type="ECO:0000313" key="9">
    <source>
        <dbReference type="EMBL" id="AKB51676.1"/>
    </source>
</evidence>
<evidence type="ECO:0000259" key="8">
    <source>
        <dbReference type="SMART" id="SM01073"/>
    </source>
</evidence>
<keyword evidence="9" id="KW-0131">Cell cycle</keyword>
<evidence type="ECO:0000256" key="3">
    <source>
        <dbReference type="ARBA" id="ARBA00022741"/>
    </source>
</evidence>
<evidence type="ECO:0000313" key="10">
    <source>
        <dbReference type="Proteomes" id="UP000033038"/>
    </source>
</evidence>
<keyword evidence="4" id="KW-0067">ATP-binding</keyword>
<dbReference type="HOGENOM" id="CLU_000688_12_2_2"/>
<feature type="domain" description="AAA+ ATPase" evidence="6">
    <location>
        <begin position="531"/>
        <end position="669"/>
    </location>
</feature>
<dbReference type="PANTHER" id="PTHR23077">
    <property type="entry name" value="AAA-FAMILY ATPASE"/>
    <property type="match status" value="1"/>
</dbReference>
<protein>
    <submittedName>
        <fullName evidence="9">Cell division protein FtsH</fullName>
        <ecNumber evidence="9">3.4.24.-</ecNumber>
    </submittedName>
</protein>
<dbReference type="SMART" id="SM01073">
    <property type="entry name" value="CDC48_N"/>
    <property type="match status" value="1"/>
</dbReference>
<dbReference type="Pfam" id="PF02933">
    <property type="entry name" value="CDC48_2"/>
    <property type="match status" value="1"/>
</dbReference>
<dbReference type="SUPFAM" id="SSF54585">
    <property type="entry name" value="Cdc48 domain 2-like"/>
    <property type="match status" value="1"/>
</dbReference>
<feature type="domain" description="AAA+ ATPase" evidence="6">
    <location>
        <begin position="231"/>
        <end position="367"/>
    </location>
</feature>
<comment type="similarity">
    <text evidence="1">Belongs to the AAA ATPase family. CDC48 subfamily.</text>
</comment>
<dbReference type="FunFam" id="3.40.50.300:FF:000018">
    <property type="entry name" value="Cell division control 48"/>
    <property type="match status" value="1"/>
</dbReference>
<evidence type="ECO:0000256" key="1">
    <source>
        <dbReference type="ARBA" id="ARBA00009833"/>
    </source>
</evidence>
<feature type="coiled-coil region" evidence="5">
    <location>
        <begin position="386"/>
        <end position="415"/>
    </location>
</feature>
<dbReference type="PANTHER" id="PTHR23077:SF201">
    <property type="entry name" value="PROTEIN CDCH"/>
    <property type="match status" value="1"/>
</dbReference>
<dbReference type="SUPFAM" id="SSF52540">
    <property type="entry name" value="P-loop containing nucleoside triphosphate hydrolases"/>
    <property type="match status" value="2"/>
</dbReference>
<feature type="domain" description="CDC48" evidence="7">
    <location>
        <begin position="111"/>
        <end position="186"/>
    </location>
</feature>
<keyword evidence="9" id="KW-0132">Cell division</keyword>
<dbReference type="SMART" id="SM00382">
    <property type="entry name" value="AAA"/>
    <property type="match status" value="2"/>
</dbReference>
<dbReference type="InterPro" id="IPR003960">
    <property type="entry name" value="ATPase_AAA_CS"/>
</dbReference>
<evidence type="ECO:0000259" key="6">
    <source>
        <dbReference type="SMART" id="SM00382"/>
    </source>
</evidence>
<dbReference type="EC" id="3.4.24.-" evidence="9"/>
<dbReference type="InterPro" id="IPR029067">
    <property type="entry name" value="CDC48_domain_2-like_sf"/>
</dbReference>
<dbReference type="FunFam" id="1.10.8.60:FF:000038">
    <property type="entry name" value="spermatogenesis-associated protein 5-like protein 1"/>
    <property type="match status" value="1"/>
</dbReference>
<dbReference type="InterPro" id="IPR003959">
    <property type="entry name" value="ATPase_AAA_core"/>
</dbReference>
<sequence>MEEIQLKVEKAYPIDLGRGIIRLDPTTLLKLQLSPGDIVEIRGKKKTTAKVWRADRQDWDQGLVRIDNFIRQNAGVSIGEKVTIKKVEAPEAKKLVLALPESMMQGGPELQFGEHANEIIKRHILKRPVFRGDIIPIINSMSQPMTESLTTSQVIPLVAVETEPSNTIVLVTEETLIELRKKPVQGYEKATRGVTTYEDIGGLGAEIMRVREMIELPMKHPELFGHLNIEPPKGVILYGPPGTGKTLIAKAVANESGASFHYIAGPEIVGKFYGESEERLRKIFEEATQDAPSVIFIDEIDSIAPKRENVTGEVERRVVAQLLTLLDGMVERGQVVVIGATNRVDAIDPALRRPGRFDREIHIGVPDTKDRYEILQIHTRGMPIERDEETEEIGKVETEADEAALERERKEKADKYLMYLAERTQGFVGADLLALVQEAAMRCLRENLPDLDLEKEAIPPERLEKIVVTKRNFEDALMEAEPSALREIYVEMPTVSWNDVGGLDEAKQSITEAVEWPIKNPEKFSHMGIKAPRGILLYGPPGTGKTLIAKAVAKESNANFISVKGPEIFSKWLGESEKAIRETFRKARQVAPCVIFFDEIDSIASMPGMESTDSHTSERVLNQLLTEMDGLESLRDVVVIAATNRPNLLDPAILRPGRFDRLVYIGSPDRKGRLKIFRIHTKDTPLAENVNLETLADETEGYVGADIESVCREAVMIALRENFDTEYVEMRHFREALKKVKPTITENIAQFYEKIEAQFKGGQRLTETAGYIGYR</sequence>
<dbReference type="InterPro" id="IPR005938">
    <property type="entry name" value="AAA_ATPase_CDC48"/>
</dbReference>
<evidence type="ECO:0000259" key="7">
    <source>
        <dbReference type="SMART" id="SM01072"/>
    </source>
</evidence>
<dbReference type="Pfam" id="PF17862">
    <property type="entry name" value="AAA_lid_3"/>
    <property type="match status" value="2"/>
</dbReference>
<dbReference type="EMBL" id="CP009526">
    <property type="protein sequence ID" value="AKB51676.1"/>
    <property type="molecule type" value="Genomic_DNA"/>
</dbReference>
<dbReference type="FunFam" id="3.10.330.10:FF:000005">
    <property type="entry name" value="AAA family ATPase"/>
    <property type="match status" value="1"/>
</dbReference>
<name>A0A0E3LLQ4_METBA</name>
<dbReference type="InterPro" id="IPR027417">
    <property type="entry name" value="P-loop_NTPase"/>
</dbReference>
<dbReference type="KEGG" id="mbw:MSBRW_2423"/>
<dbReference type="FunFam" id="3.40.50.300:FF:000012">
    <property type="entry name" value="Transitional endoplasmic reticulum ATPase"/>
    <property type="match status" value="1"/>
</dbReference>
<dbReference type="Pfam" id="PF02359">
    <property type="entry name" value="CDC48_N"/>
    <property type="match status" value="1"/>
</dbReference>
<dbReference type="Gene3D" id="3.40.50.300">
    <property type="entry name" value="P-loop containing nucleotide triphosphate hydrolases"/>
    <property type="match status" value="2"/>
</dbReference>
<evidence type="ECO:0000256" key="4">
    <source>
        <dbReference type="ARBA" id="ARBA00022840"/>
    </source>
</evidence>
<keyword evidence="3" id="KW-0547">Nucleotide-binding</keyword>
<dbReference type="InterPro" id="IPR050168">
    <property type="entry name" value="AAA_ATPase_domain"/>
</dbReference>
<dbReference type="GO" id="GO:0051301">
    <property type="term" value="P:cell division"/>
    <property type="evidence" value="ECO:0007669"/>
    <property type="project" value="UniProtKB-KW"/>
</dbReference>
<dbReference type="AlphaFoldDB" id="A0A0E3LLQ4"/>
<dbReference type="SUPFAM" id="SSF50692">
    <property type="entry name" value="ADC-like"/>
    <property type="match status" value="1"/>
</dbReference>
<dbReference type="GO" id="GO:0016887">
    <property type="term" value="F:ATP hydrolysis activity"/>
    <property type="evidence" value="ECO:0007669"/>
    <property type="project" value="InterPro"/>
</dbReference>
<accession>A0A0E3LLQ4</accession>
<dbReference type="PROSITE" id="PS00674">
    <property type="entry name" value="AAA"/>
    <property type="match status" value="2"/>
</dbReference>
<keyword evidence="2" id="KW-0677">Repeat</keyword>
<reference evidence="9 10" key="1">
    <citation type="submission" date="2014-07" db="EMBL/GenBank/DDBJ databases">
        <title>Methanogenic archaea and the global carbon cycle.</title>
        <authorList>
            <person name="Henriksen J.R."/>
            <person name="Luke J."/>
            <person name="Reinhart S."/>
            <person name="Benedict M.N."/>
            <person name="Youngblut N.D."/>
            <person name="Metcalf M.E."/>
            <person name="Whitaker R.J."/>
            <person name="Metcalf W.W."/>
        </authorList>
    </citation>
    <scope>NUCLEOTIDE SEQUENCE [LARGE SCALE GENOMIC DNA]</scope>
    <source>
        <strain evidence="9 10">Wiesmoor</strain>
    </source>
</reference>
<dbReference type="Gene3D" id="3.10.330.10">
    <property type="match status" value="1"/>
</dbReference>
<dbReference type="InterPro" id="IPR003593">
    <property type="entry name" value="AAA+_ATPase"/>
</dbReference>
<dbReference type="GO" id="GO:0005524">
    <property type="term" value="F:ATP binding"/>
    <property type="evidence" value="ECO:0007669"/>
    <property type="project" value="UniProtKB-KW"/>
</dbReference>
<evidence type="ECO:0000256" key="2">
    <source>
        <dbReference type="ARBA" id="ARBA00022737"/>
    </source>
</evidence>
<keyword evidence="5" id="KW-0175">Coiled coil</keyword>
<dbReference type="NCBIfam" id="TIGR01243">
    <property type="entry name" value="CDC48"/>
    <property type="match status" value="1"/>
</dbReference>
<dbReference type="InterPro" id="IPR004201">
    <property type="entry name" value="Cdc48_dom2"/>
</dbReference>
<dbReference type="GeneID" id="24823972"/>
<keyword evidence="9" id="KW-0378">Hydrolase</keyword>
<organism evidence="9 10">
    <name type="scientific">Methanosarcina barkeri str. Wiesmoor</name>
    <dbReference type="NCBI Taxonomy" id="1434109"/>
    <lineage>
        <taxon>Archaea</taxon>
        <taxon>Methanobacteriati</taxon>
        <taxon>Methanobacteriota</taxon>
        <taxon>Stenosarchaea group</taxon>
        <taxon>Methanomicrobia</taxon>
        <taxon>Methanosarcinales</taxon>
        <taxon>Methanosarcinaceae</taxon>
        <taxon>Methanosarcina</taxon>
    </lineage>
</organism>
<dbReference type="RefSeq" id="WP_011307291.1">
    <property type="nucleotide sequence ID" value="NZ_CP009526.1"/>
</dbReference>
<dbReference type="CDD" id="cd19511">
    <property type="entry name" value="RecA-like_CDC48_r2-like"/>
    <property type="match status" value="1"/>
</dbReference>